<evidence type="ECO:0000256" key="7">
    <source>
        <dbReference type="ARBA" id="ARBA00022840"/>
    </source>
</evidence>
<comment type="catalytic activity">
    <reaction evidence="11">
        <text>Couples ATP hydrolysis with the unwinding of duplex DNA by translocating in the 3'-5' direction.</text>
        <dbReference type="EC" id="5.6.2.4"/>
    </reaction>
</comment>
<accession>K0WTU8</accession>
<evidence type="ECO:0000256" key="1">
    <source>
        <dbReference type="ARBA" id="ARBA00022722"/>
    </source>
</evidence>
<dbReference type="AlphaFoldDB" id="K0WTU8"/>
<dbReference type="OrthoDB" id="9810135at2"/>
<dbReference type="PANTHER" id="PTHR11070:SF67">
    <property type="entry name" value="DNA 3'-5' HELICASE"/>
    <property type="match status" value="1"/>
</dbReference>
<feature type="domain" description="UvrD-like helicase C-terminal" evidence="16">
    <location>
        <begin position="487"/>
        <end position="772"/>
    </location>
</feature>
<dbReference type="Proteomes" id="UP000006044">
    <property type="component" value="Unassembled WGS sequence"/>
</dbReference>
<comment type="catalytic activity">
    <reaction evidence="13">
        <text>ATP + H2O = ADP + phosphate + H(+)</text>
        <dbReference type="Rhea" id="RHEA:13065"/>
        <dbReference type="ChEBI" id="CHEBI:15377"/>
        <dbReference type="ChEBI" id="CHEBI:15378"/>
        <dbReference type="ChEBI" id="CHEBI:30616"/>
        <dbReference type="ChEBI" id="CHEBI:43474"/>
        <dbReference type="ChEBI" id="CHEBI:456216"/>
        <dbReference type="EC" id="5.6.2.4"/>
    </reaction>
</comment>
<keyword evidence="3" id="KW-0227">DNA damage</keyword>
<sequence length="1083" mass="125558">MLHIYKASAGSGKTYTLTLEYIKLLLGYRDEQGRYRLYRKSDAQHRRILAVTFTNKATEEMKHRIVFQLDILAHDTEKSPYVDGLMQLFGCTVEQIRGIASETLYVLLHDFSYFNISTIDRFFQQVLRNFTREIGLQGSFEIEMDNDFVTASAIDRMYSELSDVDQKGLLNWLIHYAEERIESGNWWSLGNRSERKDDLRELAGELSKETYKLFRNEILSQIKDKSVLDDYLKEMRRIRVEFESLLRKLGEAAMAVLERYGLSPDDFKGKGRSWIQYLKKIVDGKVEPPTQTFRANVGNRDGWFLKKEIPACIDSLYEELNPVLQEIVDCFGEPYVRYNTAVQSSKYIYALGILVDIDRRIEEYEKEHNVLLLSDTAGILNAVINENDAPFIYEKIGTRVNHFMIDEFQDTSKLQWQNFAPLIGESLSHDHTDLIVGDVKQSIYRWRNSDWSLLNEGVQSLFRPSQYSERSMNMNYRSCACIVEFNNRIFGEAARLLQQKLEREIEESALVEGSFDVKIEKAYADIGQRVADSNLLRSGHVSVTMWESDKKEDFYNESLARIPDLLRDLQDRGYTPGDITFLTRTAREGTMLVDLLLRLNSENTDGRYRYDVISSESLLIRNSPIINLLIGILRYIQDPSIELNRLLAVYEYNSRKFKASDDAVILSYFEDRENIGRHLDNDFFSFVESIRKEPLFEMCERIVSYFSDEGADEGERVYIQAFQDYVLDYCRTHTADLGSFLSWWDDNEDKLSVTTPQEQDAMRVMTIHKSKGLEFKVVIIPFCNWSLDHQSNQTNFVWCHTHEEPFSRIPVLPLRYGSSLAQTYYATEYFDEKMYACIDNLNIAYVAFTRAEEELHIFAPAVKNKSDKGRFGSISAMLGEVLFPEGNDGGDLHYEAGIDWRAEKKKKNVSAVPAFPAGIYRSIEPGNRLHLRLQGKGVFGEGKDRTYGTLMHRILSQIETLDRVDDTIAAFVRSGELSELESKSIREDINRWLADERVSSWFSPGVNVWTEREILQPDGSFYRPDRVVETDNEVIVVDYKFGNVERASYKRQVNTYTSLIEKMGYDRVSGFIWYVSLGKLERV</sequence>
<dbReference type="GO" id="GO:0000725">
    <property type="term" value="P:recombinational repair"/>
    <property type="evidence" value="ECO:0007669"/>
    <property type="project" value="TreeGrafter"/>
</dbReference>
<gene>
    <name evidence="17" type="ORF">HMPREF9448_02083</name>
</gene>
<keyword evidence="6" id="KW-0269">Exonuclease</keyword>
<name>K0WTU8_9BACT</name>
<keyword evidence="9" id="KW-0234">DNA repair</keyword>
<evidence type="ECO:0000256" key="11">
    <source>
        <dbReference type="ARBA" id="ARBA00034617"/>
    </source>
</evidence>
<evidence type="ECO:0000313" key="17">
    <source>
        <dbReference type="EMBL" id="EJZ62732.1"/>
    </source>
</evidence>
<evidence type="ECO:0000256" key="12">
    <source>
        <dbReference type="ARBA" id="ARBA00034808"/>
    </source>
</evidence>
<evidence type="ECO:0000259" key="15">
    <source>
        <dbReference type="PROSITE" id="PS51198"/>
    </source>
</evidence>
<dbReference type="InterPro" id="IPR000212">
    <property type="entry name" value="DNA_helicase_UvrD/REP"/>
</dbReference>
<evidence type="ECO:0000256" key="5">
    <source>
        <dbReference type="ARBA" id="ARBA00022806"/>
    </source>
</evidence>
<evidence type="ECO:0000256" key="2">
    <source>
        <dbReference type="ARBA" id="ARBA00022741"/>
    </source>
</evidence>
<comment type="caution">
    <text evidence="17">The sequence shown here is derived from an EMBL/GenBank/DDBJ whole genome shotgun (WGS) entry which is preliminary data.</text>
</comment>
<evidence type="ECO:0000256" key="4">
    <source>
        <dbReference type="ARBA" id="ARBA00022801"/>
    </source>
</evidence>
<evidence type="ECO:0000256" key="8">
    <source>
        <dbReference type="ARBA" id="ARBA00023125"/>
    </source>
</evidence>
<reference evidence="17 18" key="1">
    <citation type="submission" date="2012-08" db="EMBL/GenBank/DDBJ databases">
        <title>The Genome Sequence of Barnesiella intestinihominis YIT 11860.</title>
        <authorList>
            <consortium name="The Broad Institute Genome Sequencing Platform"/>
            <person name="Earl A."/>
            <person name="Ward D."/>
            <person name="Feldgarden M."/>
            <person name="Gevers D."/>
            <person name="Morotomi M."/>
            <person name="Walker B."/>
            <person name="Young S.K."/>
            <person name="Zeng Q."/>
            <person name="Gargeya S."/>
            <person name="Fitzgerald M."/>
            <person name="Haas B."/>
            <person name="Abouelleil A."/>
            <person name="Alvarado L."/>
            <person name="Arachchi H.M."/>
            <person name="Berlin A.M."/>
            <person name="Chapman S.B."/>
            <person name="Goldberg J."/>
            <person name="Griggs A."/>
            <person name="Gujja S."/>
            <person name="Hansen M."/>
            <person name="Howarth C."/>
            <person name="Imamovic A."/>
            <person name="Larimer J."/>
            <person name="McCowen C."/>
            <person name="Montmayeur A."/>
            <person name="Murphy C."/>
            <person name="Neiman D."/>
            <person name="Pearson M."/>
            <person name="Priest M."/>
            <person name="Roberts A."/>
            <person name="Saif S."/>
            <person name="Shea T."/>
            <person name="Sisk P."/>
            <person name="Sykes S."/>
            <person name="Wortman J."/>
            <person name="Nusbaum C."/>
            <person name="Birren B."/>
        </authorList>
    </citation>
    <scope>NUCLEOTIDE SEQUENCE [LARGE SCALE GENOMIC DNA]</scope>
    <source>
        <strain evidence="17 18">YIT 11860</strain>
    </source>
</reference>
<evidence type="ECO:0000256" key="3">
    <source>
        <dbReference type="ARBA" id="ARBA00022763"/>
    </source>
</evidence>
<dbReference type="Gene3D" id="3.40.50.300">
    <property type="entry name" value="P-loop containing nucleotide triphosphate hydrolases"/>
    <property type="match status" value="3"/>
</dbReference>
<proteinExistence type="predicted"/>
<dbReference type="GO" id="GO:0003677">
    <property type="term" value="F:DNA binding"/>
    <property type="evidence" value="ECO:0007669"/>
    <property type="project" value="UniProtKB-KW"/>
</dbReference>
<keyword evidence="10" id="KW-0413">Isomerase</keyword>
<evidence type="ECO:0000259" key="16">
    <source>
        <dbReference type="PROSITE" id="PS51217"/>
    </source>
</evidence>
<dbReference type="RefSeq" id="WP_008862479.1">
    <property type="nucleotide sequence ID" value="NZ_JH815205.1"/>
</dbReference>
<evidence type="ECO:0000313" key="18">
    <source>
        <dbReference type="Proteomes" id="UP000006044"/>
    </source>
</evidence>
<dbReference type="Gene3D" id="3.90.320.10">
    <property type="match status" value="1"/>
</dbReference>
<dbReference type="InterPro" id="IPR027417">
    <property type="entry name" value="P-loop_NTPase"/>
</dbReference>
<dbReference type="InterPro" id="IPR038726">
    <property type="entry name" value="PDDEXK_AddAB-type"/>
</dbReference>
<dbReference type="InterPro" id="IPR011604">
    <property type="entry name" value="PDDEXK-like_dom_sf"/>
</dbReference>
<dbReference type="Pfam" id="PF13361">
    <property type="entry name" value="UvrD_C"/>
    <property type="match status" value="1"/>
</dbReference>
<evidence type="ECO:0000256" key="9">
    <source>
        <dbReference type="ARBA" id="ARBA00023204"/>
    </source>
</evidence>
<keyword evidence="2 14" id="KW-0547">Nucleotide-binding</keyword>
<dbReference type="GeneID" id="77849295"/>
<dbReference type="PROSITE" id="PS51198">
    <property type="entry name" value="UVRD_HELICASE_ATP_BIND"/>
    <property type="match status" value="1"/>
</dbReference>
<dbReference type="InterPro" id="IPR014017">
    <property type="entry name" value="DNA_helicase_UvrD-like_C"/>
</dbReference>
<dbReference type="EMBL" id="ADLE01000015">
    <property type="protein sequence ID" value="EJZ62732.1"/>
    <property type="molecule type" value="Genomic_DNA"/>
</dbReference>
<dbReference type="STRING" id="742726.HMPREF9448_02083"/>
<organism evidence="17 18">
    <name type="scientific">Barnesiella intestinihominis YIT 11860</name>
    <dbReference type="NCBI Taxonomy" id="742726"/>
    <lineage>
        <taxon>Bacteria</taxon>
        <taxon>Pseudomonadati</taxon>
        <taxon>Bacteroidota</taxon>
        <taxon>Bacteroidia</taxon>
        <taxon>Bacteroidales</taxon>
        <taxon>Barnesiellaceae</taxon>
        <taxon>Barnesiella</taxon>
    </lineage>
</organism>
<dbReference type="Gene3D" id="1.10.3170.10">
    <property type="entry name" value="Recbcd, chain B, domain 2"/>
    <property type="match status" value="1"/>
</dbReference>
<keyword evidence="8" id="KW-0238">DNA-binding</keyword>
<dbReference type="Pfam" id="PF00580">
    <property type="entry name" value="UvrD-helicase"/>
    <property type="match status" value="1"/>
</dbReference>
<dbReference type="PROSITE" id="PS51217">
    <property type="entry name" value="UVRD_HELICASE_CTER"/>
    <property type="match status" value="1"/>
</dbReference>
<evidence type="ECO:0000256" key="13">
    <source>
        <dbReference type="ARBA" id="ARBA00048988"/>
    </source>
</evidence>
<keyword evidence="5 14" id="KW-0347">Helicase</keyword>
<dbReference type="GO" id="GO:0043138">
    <property type="term" value="F:3'-5' DNA helicase activity"/>
    <property type="evidence" value="ECO:0007669"/>
    <property type="project" value="UniProtKB-EC"/>
</dbReference>
<dbReference type="GO" id="GO:0005524">
    <property type="term" value="F:ATP binding"/>
    <property type="evidence" value="ECO:0007669"/>
    <property type="project" value="UniProtKB-UniRule"/>
</dbReference>
<dbReference type="eggNOG" id="COG1074">
    <property type="taxonomic scope" value="Bacteria"/>
</dbReference>
<dbReference type="GO" id="GO:0004527">
    <property type="term" value="F:exonuclease activity"/>
    <property type="evidence" value="ECO:0007669"/>
    <property type="project" value="UniProtKB-KW"/>
</dbReference>
<dbReference type="SUPFAM" id="SSF52540">
    <property type="entry name" value="P-loop containing nucleoside triphosphate hydrolases"/>
    <property type="match status" value="1"/>
</dbReference>
<keyword evidence="7 14" id="KW-0067">ATP-binding</keyword>
<keyword evidence="1" id="KW-0540">Nuclease</keyword>
<dbReference type="InterPro" id="IPR014016">
    <property type="entry name" value="UvrD-like_ATP-bd"/>
</dbReference>
<keyword evidence="4 14" id="KW-0378">Hydrolase</keyword>
<keyword evidence="18" id="KW-1185">Reference proteome</keyword>
<protein>
    <recommendedName>
        <fullName evidence="12">DNA 3'-5' helicase</fullName>
        <ecNumber evidence="12">5.6.2.4</ecNumber>
    </recommendedName>
</protein>
<feature type="binding site" evidence="14">
    <location>
        <begin position="7"/>
        <end position="14"/>
    </location>
    <ligand>
        <name>ATP</name>
        <dbReference type="ChEBI" id="CHEBI:30616"/>
    </ligand>
</feature>
<dbReference type="PANTHER" id="PTHR11070">
    <property type="entry name" value="UVRD / RECB / PCRA DNA HELICASE FAMILY MEMBER"/>
    <property type="match status" value="1"/>
</dbReference>
<evidence type="ECO:0000256" key="10">
    <source>
        <dbReference type="ARBA" id="ARBA00023235"/>
    </source>
</evidence>
<dbReference type="GO" id="GO:0016887">
    <property type="term" value="F:ATP hydrolysis activity"/>
    <property type="evidence" value="ECO:0007669"/>
    <property type="project" value="RHEA"/>
</dbReference>
<dbReference type="GO" id="GO:0005829">
    <property type="term" value="C:cytosol"/>
    <property type="evidence" value="ECO:0007669"/>
    <property type="project" value="TreeGrafter"/>
</dbReference>
<evidence type="ECO:0000256" key="6">
    <source>
        <dbReference type="ARBA" id="ARBA00022839"/>
    </source>
</evidence>
<dbReference type="PATRIC" id="fig|742726.3.peg.2174"/>
<evidence type="ECO:0000256" key="14">
    <source>
        <dbReference type="PROSITE-ProRule" id="PRU00560"/>
    </source>
</evidence>
<dbReference type="EC" id="5.6.2.4" evidence="12"/>
<dbReference type="Pfam" id="PF12705">
    <property type="entry name" value="PDDEXK_1"/>
    <property type="match status" value="1"/>
</dbReference>
<dbReference type="HOGENOM" id="CLU_010638_0_0_10"/>
<feature type="domain" description="UvrD-like helicase ATP-binding" evidence="15">
    <location>
        <begin position="1"/>
        <end position="479"/>
    </location>
</feature>